<gene>
    <name evidence="14" type="ORF">RRG08_029421</name>
</gene>
<dbReference type="AlphaFoldDB" id="A0AAE1BCX1"/>
<dbReference type="InterPro" id="IPR011992">
    <property type="entry name" value="EF-hand-dom_pair"/>
</dbReference>
<keyword evidence="3 12" id="KW-0732">Signal</keyword>
<evidence type="ECO:0000256" key="9">
    <source>
        <dbReference type="ARBA" id="ARBA00056975"/>
    </source>
</evidence>
<dbReference type="GO" id="GO:0005509">
    <property type="term" value="F:calcium ion binding"/>
    <property type="evidence" value="ECO:0007669"/>
    <property type="project" value="InterPro"/>
</dbReference>
<name>A0AAE1BCX1_9GAST</name>
<evidence type="ECO:0000256" key="1">
    <source>
        <dbReference type="ARBA" id="ARBA00004319"/>
    </source>
</evidence>
<protein>
    <recommendedName>
        <fullName evidence="11">Reticulocalbin-3</fullName>
    </recommendedName>
</protein>
<keyword evidence="7" id="KW-0325">Glycoprotein</keyword>
<keyword evidence="5" id="KW-0256">Endoplasmic reticulum</keyword>
<comment type="caution">
    <text evidence="14">The sequence shown here is derived from an EMBL/GenBank/DDBJ whole genome shotgun (WGS) entry which is preliminary data.</text>
</comment>
<sequence length="316" mass="35952">MMSSACHLNLVAALACCFVLTCAVPESHRHSAHKTDQYFSDGSHNPVFDQEALLGSHKMDDLSDLPDDVRLKRLRNLAKSHDANNNDIIETDELKAWIMESFRMLDKEEAMEKLEEEDANGDGKLTFEELLDKQYGYTMEDVANLQAGKSDADEEGAYDLIKDDEARFNAADLDKDGSLDDKEYLAFFQPYDFPHMYEVEMAKTMKDFDKDKDGFVSKEEFIGDVDDEENRLASVTNFEELDKDHDGKLTSEELQPYALPDNNDVATEEAEHLMNMCDEDKDGKLSIEEIVTKEDEFVSSSATDYGRTLHFVKDEL</sequence>
<feature type="signal peptide" evidence="12">
    <location>
        <begin position="1"/>
        <end position="23"/>
    </location>
</feature>
<reference evidence="14" key="1">
    <citation type="journal article" date="2023" name="G3 (Bethesda)">
        <title>A reference genome for the long-term kleptoplast-retaining sea slug Elysia crispata morphotype clarki.</title>
        <authorList>
            <person name="Eastman K.E."/>
            <person name="Pendleton A.L."/>
            <person name="Shaikh M.A."/>
            <person name="Suttiyut T."/>
            <person name="Ogas R."/>
            <person name="Tomko P."/>
            <person name="Gavelis G."/>
            <person name="Widhalm J.R."/>
            <person name="Wisecaver J.H."/>
        </authorList>
    </citation>
    <scope>NUCLEOTIDE SEQUENCE</scope>
    <source>
        <strain evidence="14">ECLA1</strain>
    </source>
</reference>
<dbReference type="Pfam" id="PF13499">
    <property type="entry name" value="EF-hand_7"/>
    <property type="match status" value="2"/>
</dbReference>
<dbReference type="GO" id="GO:0005788">
    <property type="term" value="C:endoplasmic reticulum lumen"/>
    <property type="evidence" value="ECO:0007669"/>
    <property type="project" value="UniProtKB-SubCell"/>
</dbReference>
<evidence type="ECO:0000256" key="10">
    <source>
        <dbReference type="ARBA" id="ARBA00063143"/>
    </source>
</evidence>
<feature type="domain" description="EF-hand" evidence="13">
    <location>
        <begin position="238"/>
        <end position="264"/>
    </location>
</feature>
<feature type="chain" id="PRO_5041998560" description="Reticulocalbin-3" evidence="12">
    <location>
        <begin position="24"/>
        <end position="316"/>
    </location>
</feature>
<keyword evidence="4" id="KW-0677">Repeat</keyword>
<evidence type="ECO:0000256" key="7">
    <source>
        <dbReference type="ARBA" id="ARBA00023180"/>
    </source>
</evidence>
<dbReference type="InterPro" id="IPR002048">
    <property type="entry name" value="EF_hand_dom"/>
</dbReference>
<feature type="domain" description="EF-hand" evidence="13">
    <location>
        <begin position="105"/>
        <end position="140"/>
    </location>
</feature>
<dbReference type="InterPro" id="IPR018247">
    <property type="entry name" value="EF_Hand_1_Ca_BS"/>
</dbReference>
<evidence type="ECO:0000256" key="12">
    <source>
        <dbReference type="SAM" id="SignalP"/>
    </source>
</evidence>
<organism evidence="14 15">
    <name type="scientific">Elysia crispata</name>
    <name type="common">lettuce slug</name>
    <dbReference type="NCBI Taxonomy" id="231223"/>
    <lineage>
        <taxon>Eukaryota</taxon>
        <taxon>Metazoa</taxon>
        <taxon>Spiralia</taxon>
        <taxon>Lophotrochozoa</taxon>
        <taxon>Mollusca</taxon>
        <taxon>Gastropoda</taxon>
        <taxon>Heterobranchia</taxon>
        <taxon>Euthyneura</taxon>
        <taxon>Panpulmonata</taxon>
        <taxon>Sacoglossa</taxon>
        <taxon>Placobranchoidea</taxon>
        <taxon>Plakobranchidae</taxon>
        <taxon>Elysia</taxon>
    </lineage>
</organism>
<evidence type="ECO:0000256" key="5">
    <source>
        <dbReference type="ARBA" id="ARBA00022824"/>
    </source>
</evidence>
<keyword evidence="8" id="KW-0143">Chaperone</keyword>
<proteinExistence type="predicted"/>
<dbReference type="PANTHER" id="PTHR10827">
    <property type="entry name" value="RETICULOCALBIN"/>
    <property type="match status" value="1"/>
</dbReference>
<dbReference type="SUPFAM" id="SSF47473">
    <property type="entry name" value="EF-hand"/>
    <property type="match status" value="2"/>
</dbReference>
<keyword evidence="2" id="KW-0479">Metal-binding</keyword>
<dbReference type="PROSITE" id="PS50222">
    <property type="entry name" value="EF_HAND_2"/>
    <property type="match status" value="4"/>
</dbReference>
<evidence type="ECO:0000256" key="4">
    <source>
        <dbReference type="ARBA" id="ARBA00022737"/>
    </source>
</evidence>
<dbReference type="GO" id="GO:0015031">
    <property type="term" value="P:protein transport"/>
    <property type="evidence" value="ECO:0007669"/>
    <property type="project" value="UniProtKB-ARBA"/>
</dbReference>
<feature type="domain" description="EF-hand" evidence="13">
    <location>
        <begin position="196"/>
        <end position="231"/>
    </location>
</feature>
<evidence type="ECO:0000259" key="13">
    <source>
        <dbReference type="PROSITE" id="PS50222"/>
    </source>
</evidence>
<feature type="domain" description="EF-hand" evidence="13">
    <location>
        <begin position="159"/>
        <end position="194"/>
    </location>
</feature>
<dbReference type="Pfam" id="PF13202">
    <property type="entry name" value="EF-hand_5"/>
    <property type="match status" value="1"/>
</dbReference>
<evidence type="ECO:0000256" key="8">
    <source>
        <dbReference type="ARBA" id="ARBA00023186"/>
    </source>
</evidence>
<dbReference type="Proteomes" id="UP001283361">
    <property type="component" value="Unassembled WGS sequence"/>
</dbReference>
<accession>A0AAE1BCX1</accession>
<keyword evidence="6" id="KW-0106">Calcium</keyword>
<evidence type="ECO:0000313" key="15">
    <source>
        <dbReference type="Proteomes" id="UP001283361"/>
    </source>
</evidence>
<dbReference type="Gene3D" id="1.10.238.10">
    <property type="entry name" value="EF-hand"/>
    <property type="match status" value="3"/>
</dbReference>
<comment type="subunit">
    <text evidence="10">Interacts with PCSK6 (immature form including the propeptide); probably involved in the maturation and the secretion of PCSK6.</text>
</comment>
<comment type="subcellular location">
    <subcellularLocation>
        <location evidence="1">Endoplasmic reticulum lumen</location>
    </subcellularLocation>
</comment>
<evidence type="ECO:0000313" key="14">
    <source>
        <dbReference type="EMBL" id="KAK3803827.1"/>
    </source>
</evidence>
<evidence type="ECO:0000256" key="6">
    <source>
        <dbReference type="ARBA" id="ARBA00022837"/>
    </source>
</evidence>
<comment type="function">
    <text evidence="9">Probable molecular chaperone assisting protein biosynthesis and transport in the endoplasmic reticulum. Required for the proper biosynthesis and transport of pulmonary surfactant-associated protein A/SP-A, pulmonary surfactant-associated protein D/SP-D and the lipid transporter ABCA3. By regulating both the proper expression and the degradation through the endoplasmic reticulum-associated protein degradation pathway of these proteins plays a crucial role in pulmonary surfactant homeostasis. Has an anti-fibrotic activity by negatively regulating the secretion of type I and type III collagens. This calcium-binding protein also transiently associates with immature PCSK6 and regulates its secretion.</text>
</comment>
<evidence type="ECO:0000256" key="11">
    <source>
        <dbReference type="ARBA" id="ARBA00072696"/>
    </source>
</evidence>
<keyword evidence="15" id="KW-1185">Reference proteome</keyword>
<evidence type="ECO:0000256" key="3">
    <source>
        <dbReference type="ARBA" id="ARBA00022729"/>
    </source>
</evidence>
<dbReference type="PROSITE" id="PS00018">
    <property type="entry name" value="EF_HAND_1"/>
    <property type="match status" value="6"/>
</dbReference>
<dbReference type="FunFam" id="1.10.238.10:FF:000104">
    <property type="entry name" value="calumenin isoform X1"/>
    <property type="match status" value="1"/>
</dbReference>
<evidence type="ECO:0000256" key="2">
    <source>
        <dbReference type="ARBA" id="ARBA00022723"/>
    </source>
</evidence>
<dbReference type="PANTHER" id="PTHR10827:SF95">
    <property type="entry name" value="LD34388P"/>
    <property type="match status" value="1"/>
</dbReference>
<dbReference type="SMART" id="SM00054">
    <property type="entry name" value="EFh"/>
    <property type="match status" value="5"/>
</dbReference>
<dbReference type="EMBL" id="JAWDGP010000082">
    <property type="protein sequence ID" value="KAK3803827.1"/>
    <property type="molecule type" value="Genomic_DNA"/>
</dbReference>